<accession>A0ABQ6M2A4</accession>
<keyword evidence="10 11" id="KW-0998">Cell outer membrane</keyword>
<dbReference type="InterPro" id="IPR012910">
    <property type="entry name" value="Plug_dom"/>
</dbReference>
<evidence type="ECO:0000256" key="6">
    <source>
        <dbReference type="ARBA" id="ARBA00023004"/>
    </source>
</evidence>
<evidence type="ECO:0000313" key="15">
    <source>
        <dbReference type="EMBL" id="GMG88400.1"/>
    </source>
</evidence>
<feature type="domain" description="TonB-dependent receptor-like beta-barrel" evidence="13">
    <location>
        <begin position="285"/>
        <end position="755"/>
    </location>
</feature>
<dbReference type="Gene3D" id="2.40.170.20">
    <property type="entry name" value="TonB-dependent receptor, beta-barrel domain"/>
    <property type="match status" value="1"/>
</dbReference>
<dbReference type="Pfam" id="PF07715">
    <property type="entry name" value="Plug"/>
    <property type="match status" value="1"/>
</dbReference>
<evidence type="ECO:0000256" key="8">
    <source>
        <dbReference type="ARBA" id="ARBA00023077"/>
    </source>
</evidence>
<sequence length="792" mass="86425">MPAFAQESQSGSEPSIEHIIVTANKREQDIQEVPMSVSAFDKNFFKDSGQTDFYALEQYTPSLKIQSGPDTRTTSIRIRGIGSAGSNAGIDPSVGVFIDGVYQGRAGMNISDLVDIERIEVLRGPQGTLYGKNTAAGAINVITSKPSSNYEAEADLVLANNNRKELRSMVNVPLGDAGNAMRASAFVIKGDHLYENAFNGDELNNANKWGLKTRFLFDLEDSELLINADYSKEDTDCCALAVIDYNGISPIMIGTPMTHIPSAMLPGLPYTALETAPGTIGSPPQADAFGDDYWLNDELSNEVEVGGLSVDWSFEAPNSHSVTLINAARTYSSKSSYDGDFTAYDAASPATTDVDLNQFSSELRVASLGDNLVDYQVGLYGYYSDFETTGSLGMNETILLNSPPLQTGLPPLSAILGSRSENIDVNKYTTSALAIFGQAVWNISDQLSATFGMRVTQEQKTRKGSQRTLRTPMPGLPPESLPPFQFLPFDLAPIAGADVDFDQKRADSNISPSLNIRYFVNDDVMTYASVSRGFKSGGFDQRRVPVLAYGAINGGNDAAGEFDEEEATSYELGWKTSLLNNRLTFNGTFYFVDYEDFQAQAFDGASTTVTNAGALESYGSEIDILFAASDKLTLGSAIGYNKAEYKEFDKGQCTAMDSLFWSLANPTIPCVTDLSGKTLDNAPEWTYSSYAQYEQQLGSDLMAIARLEHNFIDSHYLDQDLDQSLFNEAVDLVNLRVTLTNLNRDWEVVAWGRNLLDEEYFLMGIDIPTIGGYAGVVAPRSTYGVTVRRNFD</sequence>
<protein>
    <submittedName>
        <fullName evidence="15">TonB-dependent receptor</fullName>
    </submittedName>
</protein>
<evidence type="ECO:0000256" key="3">
    <source>
        <dbReference type="ARBA" id="ARBA00022452"/>
    </source>
</evidence>
<dbReference type="SUPFAM" id="SSF56935">
    <property type="entry name" value="Porins"/>
    <property type="match status" value="1"/>
</dbReference>
<proteinExistence type="inferred from homology"/>
<comment type="subcellular location">
    <subcellularLocation>
        <location evidence="1 11">Cell outer membrane</location>
        <topology evidence="1 11">Multi-pass membrane protein</topology>
    </subcellularLocation>
</comment>
<dbReference type="PANTHER" id="PTHR32552:SF81">
    <property type="entry name" value="TONB-DEPENDENT OUTER MEMBRANE RECEPTOR"/>
    <property type="match status" value="1"/>
</dbReference>
<dbReference type="RefSeq" id="WP_285765013.1">
    <property type="nucleotide sequence ID" value="NZ_BSYJ01000006.1"/>
</dbReference>
<keyword evidence="6" id="KW-0408">Iron</keyword>
<keyword evidence="15" id="KW-0675">Receptor</keyword>
<keyword evidence="5 11" id="KW-0812">Transmembrane</keyword>
<organism evidence="15 16">
    <name type="scientific">Biformimicrobium ophioploci</name>
    <dbReference type="NCBI Taxonomy" id="3036711"/>
    <lineage>
        <taxon>Bacteria</taxon>
        <taxon>Pseudomonadati</taxon>
        <taxon>Pseudomonadota</taxon>
        <taxon>Gammaproteobacteria</taxon>
        <taxon>Cellvibrionales</taxon>
        <taxon>Microbulbiferaceae</taxon>
        <taxon>Biformimicrobium</taxon>
    </lineage>
</organism>
<dbReference type="InterPro" id="IPR036942">
    <property type="entry name" value="Beta-barrel_TonB_sf"/>
</dbReference>
<keyword evidence="4" id="KW-0410">Iron transport</keyword>
<evidence type="ECO:0000256" key="7">
    <source>
        <dbReference type="ARBA" id="ARBA00023065"/>
    </source>
</evidence>
<comment type="similarity">
    <text evidence="11 12">Belongs to the TonB-dependent receptor family.</text>
</comment>
<dbReference type="Pfam" id="PF00593">
    <property type="entry name" value="TonB_dep_Rec_b-barrel"/>
    <property type="match status" value="1"/>
</dbReference>
<evidence type="ECO:0000256" key="9">
    <source>
        <dbReference type="ARBA" id="ARBA00023136"/>
    </source>
</evidence>
<evidence type="ECO:0000259" key="13">
    <source>
        <dbReference type="Pfam" id="PF00593"/>
    </source>
</evidence>
<evidence type="ECO:0000313" key="16">
    <source>
        <dbReference type="Proteomes" id="UP001224392"/>
    </source>
</evidence>
<evidence type="ECO:0000256" key="11">
    <source>
        <dbReference type="PROSITE-ProRule" id="PRU01360"/>
    </source>
</evidence>
<keyword evidence="7" id="KW-0406">Ion transport</keyword>
<dbReference type="Proteomes" id="UP001224392">
    <property type="component" value="Unassembled WGS sequence"/>
</dbReference>
<evidence type="ECO:0000256" key="10">
    <source>
        <dbReference type="ARBA" id="ARBA00023237"/>
    </source>
</evidence>
<name>A0ABQ6M2A4_9GAMM</name>
<evidence type="ECO:0000256" key="1">
    <source>
        <dbReference type="ARBA" id="ARBA00004571"/>
    </source>
</evidence>
<keyword evidence="8 12" id="KW-0798">TonB box</keyword>
<dbReference type="PROSITE" id="PS52016">
    <property type="entry name" value="TONB_DEPENDENT_REC_3"/>
    <property type="match status" value="1"/>
</dbReference>
<evidence type="ECO:0000256" key="12">
    <source>
        <dbReference type="RuleBase" id="RU003357"/>
    </source>
</evidence>
<evidence type="ECO:0000256" key="2">
    <source>
        <dbReference type="ARBA" id="ARBA00022448"/>
    </source>
</evidence>
<evidence type="ECO:0000256" key="4">
    <source>
        <dbReference type="ARBA" id="ARBA00022496"/>
    </source>
</evidence>
<dbReference type="InterPro" id="IPR039426">
    <property type="entry name" value="TonB-dep_rcpt-like"/>
</dbReference>
<keyword evidence="2 11" id="KW-0813">Transport</keyword>
<dbReference type="EMBL" id="BSYJ01000006">
    <property type="protein sequence ID" value="GMG88400.1"/>
    <property type="molecule type" value="Genomic_DNA"/>
</dbReference>
<keyword evidence="3 11" id="KW-1134">Transmembrane beta strand</keyword>
<keyword evidence="9 11" id="KW-0472">Membrane</keyword>
<feature type="domain" description="TonB-dependent receptor plug" evidence="14">
    <location>
        <begin position="30"/>
        <end position="138"/>
    </location>
</feature>
<dbReference type="PANTHER" id="PTHR32552">
    <property type="entry name" value="FERRICHROME IRON RECEPTOR-RELATED"/>
    <property type="match status" value="1"/>
</dbReference>
<dbReference type="InterPro" id="IPR000531">
    <property type="entry name" value="Beta-barrel_TonB"/>
</dbReference>
<gene>
    <name evidence="15" type="ORF">MNKW57_27210</name>
</gene>
<evidence type="ECO:0000256" key="5">
    <source>
        <dbReference type="ARBA" id="ARBA00022692"/>
    </source>
</evidence>
<keyword evidence="16" id="KW-1185">Reference proteome</keyword>
<evidence type="ECO:0000259" key="14">
    <source>
        <dbReference type="Pfam" id="PF07715"/>
    </source>
</evidence>
<reference evidence="15 16" key="1">
    <citation type="submission" date="2023-04" db="EMBL/GenBank/DDBJ databases">
        <title>Marinobulbifer ophiurae gen. nov., sp. Nov., isolate from tissue of brittle star Ophioplocus japonicus.</title>
        <authorList>
            <person name="Kawano K."/>
            <person name="Sawayama S."/>
            <person name="Nakagawa S."/>
        </authorList>
    </citation>
    <scope>NUCLEOTIDE SEQUENCE [LARGE SCALE GENOMIC DNA]</scope>
    <source>
        <strain evidence="15 16">NKW57</strain>
    </source>
</reference>
<comment type="caution">
    <text evidence="15">The sequence shown here is derived from an EMBL/GenBank/DDBJ whole genome shotgun (WGS) entry which is preliminary data.</text>
</comment>